<dbReference type="GO" id="GO:0006400">
    <property type="term" value="P:tRNA modification"/>
    <property type="evidence" value="ECO:0007669"/>
    <property type="project" value="InterPro"/>
</dbReference>
<keyword evidence="4" id="KW-1185">Reference proteome</keyword>
<dbReference type="STRING" id="1095629.A0A0C9WQW4"/>
<feature type="compositionally biased region" description="Low complexity" evidence="1">
    <location>
        <begin position="274"/>
        <end position="284"/>
    </location>
</feature>
<feature type="region of interest" description="Disordered" evidence="1">
    <location>
        <begin position="266"/>
        <end position="288"/>
    </location>
</feature>
<protein>
    <recommendedName>
        <fullName evidence="2">tRNA-guanine(15) transglycosylase-like domain-containing protein</fullName>
    </recommendedName>
</protein>
<dbReference type="OrthoDB" id="27601at2759"/>
<feature type="domain" description="tRNA-guanine(15) transglycosylase-like" evidence="2">
    <location>
        <begin position="288"/>
        <end position="495"/>
    </location>
</feature>
<dbReference type="EMBL" id="KN838832">
    <property type="protein sequence ID" value="KIJ93640.1"/>
    <property type="molecule type" value="Genomic_DNA"/>
</dbReference>
<gene>
    <name evidence="3" type="ORF">K443DRAFT_684383</name>
</gene>
<feature type="region of interest" description="Disordered" evidence="1">
    <location>
        <begin position="555"/>
        <end position="576"/>
    </location>
</feature>
<sequence length="576" mass="63426">MASPSPGIRFSLIAPSTNNKFSPRLGSLLLLRDRAQNSLQISIPTPGILTTTSRGVIPHLSRDHQNLTSAIKWVHIPFESFLEHNPPVPTIQKGTEKHPMHRFLGFLPSKHVLSMSIRDPDDAREMPTNGNDHVSANCLRGVRKVSPTDWRSYTLACKPDLVVALSDTPYINPPYSQKRLTKSIERSAAWLATLLRPPPDPSDTNPAVLVHMAGLASIPARRAFAESLLEQLHDAEAEAVKPHKCLDAGVTGYTFDLVPIRLALGSNSSPPPTSNSTPSTSNSNQTRDSSIHTLIQTSLYPLPHDKLRLVNSTRSPHEVLDLISTIGIDLFDAGWAQRAAGVGVALDFRFPVRRDPRIGVVDGLGQVNSNPKKLDLGHNLYSLQYAFDFSELGDTFCGSSQAQPHNGKDVCLCGACSPVRPPEMECIVHDTINLATSMTTSSSTPSPSPVQYEPPFTRAYIHHLLHTHEMSAHALLVMHNLTVVEAFFEGIREVLRGSGHAVLPDVGHDSTEGTERKYDWTHEVNLFNAAYDGSLRVVDDAMEMWKDVDLARGKGRLGREKEREKEKQEGDNEDEV</sequence>
<organism evidence="3 4">
    <name type="scientific">Laccaria amethystina LaAM-08-1</name>
    <dbReference type="NCBI Taxonomy" id="1095629"/>
    <lineage>
        <taxon>Eukaryota</taxon>
        <taxon>Fungi</taxon>
        <taxon>Dikarya</taxon>
        <taxon>Basidiomycota</taxon>
        <taxon>Agaricomycotina</taxon>
        <taxon>Agaricomycetes</taxon>
        <taxon>Agaricomycetidae</taxon>
        <taxon>Agaricales</taxon>
        <taxon>Agaricineae</taxon>
        <taxon>Hydnangiaceae</taxon>
        <taxon>Laccaria</taxon>
    </lineage>
</organism>
<evidence type="ECO:0000313" key="4">
    <source>
        <dbReference type="Proteomes" id="UP000054477"/>
    </source>
</evidence>
<evidence type="ECO:0000313" key="3">
    <source>
        <dbReference type="EMBL" id="KIJ93640.1"/>
    </source>
</evidence>
<evidence type="ECO:0000259" key="2">
    <source>
        <dbReference type="Pfam" id="PF01702"/>
    </source>
</evidence>
<evidence type="ECO:0000256" key="1">
    <source>
        <dbReference type="SAM" id="MobiDB-lite"/>
    </source>
</evidence>
<dbReference type="SUPFAM" id="SSF51713">
    <property type="entry name" value="tRNA-guanine transglycosylase"/>
    <property type="match status" value="1"/>
</dbReference>
<dbReference type="PANTHER" id="PTHR46064">
    <property type="entry name" value="QUEUINE TRNA-RIBOSYLTRANSFERASE ACCESSORY SUBUNIT 2"/>
    <property type="match status" value="1"/>
</dbReference>
<dbReference type="Proteomes" id="UP000054477">
    <property type="component" value="Unassembled WGS sequence"/>
</dbReference>
<proteinExistence type="predicted"/>
<dbReference type="Gene3D" id="3.20.20.105">
    <property type="entry name" value="Queuine tRNA-ribosyltransferase-like"/>
    <property type="match status" value="1"/>
</dbReference>
<reference evidence="3 4" key="1">
    <citation type="submission" date="2014-04" db="EMBL/GenBank/DDBJ databases">
        <authorList>
            <consortium name="DOE Joint Genome Institute"/>
            <person name="Kuo A."/>
            <person name="Kohler A."/>
            <person name="Nagy L.G."/>
            <person name="Floudas D."/>
            <person name="Copeland A."/>
            <person name="Barry K.W."/>
            <person name="Cichocki N."/>
            <person name="Veneault-Fourrey C."/>
            <person name="LaButti K."/>
            <person name="Lindquist E.A."/>
            <person name="Lipzen A."/>
            <person name="Lundell T."/>
            <person name="Morin E."/>
            <person name="Murat C."/>
            <person name="Sun H."/>
            <person name="Tunlid A."/>
            <person name="Henrissat B."/>
            <person name="Grigoriev I.V."/>
            <person name="Hibbett D.S."/>
            <person name="Martin F."/>
            <person name="Nordberg H.P."/>
            <person name="Cantor M.N."/>
            <person name="Hua S.X."/>
        </authorList>
    </citation>
    <scope>NUCLEOTIDE SEQUENCE [LARGE SCALE GENOMIC DNA]</scope>
    <source>
        <strain evidence="3 4">LaAM-08-1</strain>
    </source>
</reference>
<accession>A0A0C9WQW4</accession>
<dbReference type="HOGENOM" id="CLU_019834_0_0_1"/>
<dbReference type="InterPro" id="IPR050852">
    <property type="entry name" value="Queuine_tRNA-ribosyltrfase"/>
</dbReference>
<dbReference type="AlphaFoldDB" id="A0A0C9WQW4"/>
<feature type="compositionally biased region" description="Basic and acidic residues" evidence="1">
    <location>
        <begin position="555"/>
        <end position="570"/>
    </location>
</feature>
<reference evidence="4" key="2">
    <citation type="submission" date="2015-01" db="EMBL/GenBank/DDBJ databases">
        <title>Evolutionary Origins and Diversification of the Mycorrhizal Mutualists.</title>
        <authorList>
            <consortium name="DOE Joint Genome Institute"/>
            <consortium name="Mycorrhizal Genomics Consortium"/>
            <person name="Kohler A."/>
            <person name="Kuo A."/>
            <person name="Nagy L.G."/>
            <person name="Floudas D."/>
            <person name="Copeland A."/>
            <person name="Barry K.W."/>
            <person name="Cichocki N."/>
            <person name="Veneault-Fourrey C."/>
            <person name="LaButti K."/>
            <person name="Lindquist E.A."/>
            <person name="Lipzen A."/>
            <person name="Lundell T."/>
            <person name="Morin E."/>
            <person name="Murat C."/>
            <person name="Riley R."/>
            <person name="Ohm R."/>
            <person name="Sun H."/>
            <person name="Tunlid A."/>
            <person name="Henrissat B."/>
            <person name="Grigoriev I.V."/>
            <person name="Hibbett D.S."/>
            <person name="Martin F."/>
        </authorList>
    </citation>
    <scope>NUCLEOTIDE SEQUENCE [LARGE SCALE GENOMIC DNA]</scope>
    <source>
        <strain evidence="4">LaAM-08-1</strain>
    </source>
</reference>
<dbReference type="InterPro" id="IPR036511">
    <property type="entry name" value="TGT-like_sf"/>
</dbReference>
<dbReference type="PANTHER" id="PTHR46064:SF1">
    <property type="entry name" value="QUEUINE TRNA-RIBOSYLTRANSFERASE ACCESSORY SUBUNIT 2"/>
    <property type="match status" value="1"/>
</dbReference>
<dbReference type="Pfam" id="PF01702">
    <property type="entry name" value="TGT"/>
    <property type="match status" value="1"/>
</dbReference>
<dbReference type="InterPro" id="IPR002616">
    <property type="entry name" value="tRNA_ribo_trans-like"/>
</dbReference>
<name>A0A0C9WQW4_9AGAR</name>